<feature type="signal peptide" evidence="1">
    <location>
        <begin position="1"/>
        <end position="23"/>
    </location>
</feature>
<protein>
    <recommendedName>
        <fullName evidence="4">Lipoprotein</fullName>
    </recommendedName>
</protein>
<dbReference type="PROSITE" id="PS51257">
    <property type="entry name" value="PROKAR_LIPOPROTEIN"/>
    <property type="match status" value="1"/>
</dbReference>
<keyword evidence="3" id="KW-1185">Reference proteome</keyword>
<sequence length="387" mass="42749">MRLRSRTTSAVALVLLASGLASCGGDTDSPVAGEVDPVPLDLAAPTYALATRDGLALRSGEARSTFADYTSAEWLPGGRALLGRGWSKRGIWDPATGDVTPVRLGDPNRSVTQISLVEPAHPKGDDPFQLVAYDLDGDEQWRVNLPEAEVAPEDSEDVERMYKSAHTIDGATFLYWYDNSELEEYDDYGILRVGPEGEDIKQVLEDVPVIALWLAADGSSLLATRRVSGDPCGGCQVTQQLVEIDPKDGTALATYDLPEAYDENWDVREVDKVGARIAVRFEETEFPEPGTRGPWQWLEQRGTWVLDEDGWTMVEDSDEEVSWWQGAADRIVAVPLERKGGGRIPGHDFAYWWEHDGERTRLRGLTQLDAGRRYYEASIPGQLLAPE</sequence>
<dbReference type="AlphaFoldDB" id="A0A853BXI7"/>
<dbReference type="EMBL" id="JACCFP010000001">
    <property type="protein sequence ID" value="NYI99475.1"/>
    <property type="molecule type" value="Genomic_DNA"/>
</dbReference>
<evidence type="ECO:0000313" key="2">
    <source>
        <dbReference type="EMBL" id="NYI99475.1"/>
    </source>
</evidence>
<evidence type="ECO:0000313" key="3">
    <source>
        <dbReference type="Proteomes" id="UP000530424"/>
    </source>
</evidence>
<name>A0A853BXI7_9ACTN</name>
<dbReference type="SUPFAM" id="SSF69304">
    <property type="entry name" value="Tricorn protease N-terminal domain"/>
    <property type="match status" value="1"/>
</dbReference>
<dbReference type="RefSeq" id="WP_179666120.1">
    <property type="nucleotide sequence ID" value="NZ_JACCFP010000001.1"/>
</dbReference>
<feature type="chain" id="PRO_5038445377" description="Lipoprotein" evidence="1">
    <location>
        <begin position="24"/>
        <end position="387"/>
    </location>
</feature>
<dbReference type="Proteomes" id="UP000530424">
    <property type="component" value="Unassembled WGS sequence"/>
</dbReference>
<organism evidence="2 3">
    <name type="scientific">Nocardioides thalensis</name>
    <dbReference type="NCBI Taxonomy" id="1914755"/>
    <lineage>
        <taxon>Bacteria</taxon>
        <taxon>Bacillati</taxon>
        <taxon>Actinomycetota</taxon>
        <taxon>Actinomycetes</taxon>
        <taxon>Propionibacteriales</taxon>
        <taxon>Nocardioidaceae</taxon>
        <taxon>Nocardioides</taxon>
    </lineage>
</organism>
<accession>A0A853BXI7</accession>
<gene>
    <name evidence="2" type="ORF">HNR19_000174</name>
</gene>
<proteinExistence type="predicted"/>
<comment type="caution">
    <text evidence="2">The sequence shown here is derived from an EMBL/GenBank/DDBJ whole genome shotgun (WGS) entry which is preliminary data.</text>
</comment>
<evidence type="ECO:0000256" key="1">
    <source>
        <dbReference type="SAM" id="SignalP"/>
    </source>
</evidence>
<reference evidence="2 3" key="1">
    <citation type="submission" date="2020-07" db="EMBL/GenBank/DDBJ databases">
        <title>Sequencing the genomes of 1000 actinobacteria strains.</title>
        <authorList>
            <person name="Klenk H.-P."/>
        </authorList>
    </citation>
    <scope>NUCLEOTIDE SEQUENCE [LARGE SCALE GENOMIC DNA]</scope>
    <source>
        <strain evidence="2 3">DSM 103833</strain>
    </source>
</reference>
<evidence type="ECO:0008006" key="4">
    <source>
        <dbReference type="Google" id="ProtNLM"/>
    </source>
</evidence>
<keyword evidence="1" id="KW-0732">Signal</keyword>